<dbReference type="STRING" id="1458461.BN1012_Phect559"/>
<evidence type="ECO:0000313" key="6">
    <source>
        <dbReference type="EMBL" id="CDO58773.1"/>
    </source>
</evidence>
<accession>X5M6T5</accession>
<keyword evidence="3" id="KW-0804">Transcription</keyword>
<dbReference type="PANTHER" id="PTHR30055:SF234">
    <property type="entry name" value="HTH-TYPE TRANSCRIPTIONAL REGULATOR BETI"/>
    <property type="match status" value="1"/>
</dbReference>
<dbReference type="InterPro" id="IPR050109">
    <property type="entry name" value="HTH-type_TetR-like_transc_reg"/>
</dbReference>
<evidence type="ECO:0000259" key="5">
    <source>
        <dbReference type="PROSITE" id="PS50977"/>
    </source>
</evidence>
<dbReference type="PROSITE" id="PS50977">
    <property type="entry name" value="HTH_TETR_2"/>
    <property type="match status" value="1"/>
</dbReference>
<dbReference type="PRINTS" id="PR00455">
    <property type="entry name" value="HTHTETR"/>
</dbReference>
<proteinExistence type="predicted"/>
<dbReference type="RefSeq" id="WP_043949637.1">
    <property type="nucleotide sequence ID" value="NZ_HG966617.1"/>
</dbReference>
<dbReference type="GO" id="GO:0003700">
    <property type="term" value="F:DNA-binding transcription factor activity"/>
    <property type="evidence" value="ECO:0007669"/>
    <property type="project" value="TreeGrafter"/>
</dbReference>
<feature type="DNA-binding region" description="H-T-H motif" evidence="4">
    <location>
        <begin position="30"/>
        <end position="49"/>
    </location>
</feature>
<dbReference type="InterPro" id="IPR009057">
    <property type="entry name" value="Homeodomain-like_sf"/>
</dbReference>
<dbReference type="EMBL" id="HG966617">
    <property type="protein sequence ID" value="CDO58773.1"/>
    <property type="molecule type" value="Genomic_DNA"/>
</dbReference>
<evidence type="ECO:0000256" key="1">
    <source>
        <dbReference type="ARBA" id="ARBA00023015"/>
    </source>
</evidence>
<evidence type="ECO:0000313" key="7">
    <source>
        <dbReference type="Proteomes" id="UP000032160"/>
    </source>
</evidence>
<dbReference type="Proteomes" id="UP000032160">
    <property type="component" value="Chromosome I"/>
</dbReference>
<name>X5M6T5_9HYPH</name>
<dbReference type="AlphaFoldDB" id="X5M6T5"/>
<keyword evidence="2 4" id="KW-0238">DNA-binding</keyword>
<sequence>MSNIDRTTRTRLGILDAAWDLVAEQGASASIAEIAAAAGITRQSVYVHFGSRGGLLMALLKRADERGQIFERFTVALSHKDPARRLEAALDAWLAFVPGIMPVARDLVRLRSTDDDVAAAWKDRMDELLGVWRQVARSLARDKALAEGWTQAEAADYIWTSSSVQTYDLLTSDRGWTHKRACRAVKHGVSRSILAP</sequence>
<dbReference type="KEGG" id="pect:BN1012_Phect559"/>
<dbReference type="Gene3D" id="1.10.357.10">
    <property type="entry name" value="Tetracycline Repressor, domain 2"/>
    <property type="match status" value="1"/>
</dbReference>
<keyword evidence="1" id="KW-0805">Transcription regulation</keyword>
<dbReference type="HOGENOM" id="CLU_107911_1_0_5"/>
<feature type="domain" description="HTH tetR-type" evidence="5">
    <location>
        <begin position="8"/>
        <end position="67"/>
    </location>
</feature>
<dbReference type="Pfam" id="PF00440">
    <property type="entry name" value="TetR_N"/>
    <property type="match status" value="1"/>
</dbReference>
<reference evidence="6 7" key="1">
    <citation type="journal article" date="2014" name="Front. Genet.">
        <title>Genome and metabolic network of "Candidatus Phaeomarinobacter ectocarpi" Ec32, a new candidate genus of Alphaproteobacteria frequently associated with brown algae.</title>
        <authorList>
            <person name="Dittami S.M."/>
            <person name="Barbeyron T."/>
            <person name="Boyen C."/>
            <person name="Cambefort J."/>
            <person name="Collet G."/>
            <person name="Delage L."/>
            <person name="Gobet A."/>
            <person name="Groisillier A."/>
            <person name="Leblanc C."/>
            <person name="Michel G."/>
            <person name="Scornet D."/>
            <person name="Siegel A."/>
            <person name="Tapia J.E."/>
            <person name="Tonon T."/>
        </authorList>
    </citation>
    <scope>NUCLEOTIDE SEQUENCE [LARGE SCALE GENOMIC DNA]</scope>
    <source>
        <strain evidence="6 7">Ec32</strain>
    </source>
</reference>
<organism evidence="6 7">
    <name type="scientific">Candidatus Phaeomarinibacter ectocarpi</name>
    <dbReference type="NCBI Taxonomy" id="1458461"/>
    <lineage>
        <taxon>Bacteria</taxon>
        <taxon>Pseudomonadati</taxon>
        <taxon>Pseudomonadota</taxon>
        <taxon>Alphaproteobacteria</taxon>
        <taxon>Hyphomicrobiales</taxon>
        <taxon>Parvibaculaceae</taxon>
        <taxon>Candidatus Phaeomarinibacter</taxon>
    </lineage>
</organism>
<evidence type="ECO:0000256" key="2">
    <source>
        <dbReference type="ARBA" id="ARBA00023125"/>
    </source>
</evidence>
<evidence type="ECO:0000256" key="3">
    <source>
        <dbReference type="ARBA" id="ARBA00023163"/>
    </source>
</evidence>
<dbReference type="GO" id="GO:0000976">
    <property type="term" value="F:transcription cis-regulatory region binding"/>
    <property type="evidence" value="ECO:0007669"/>
    <property type="project" value="TreeGrafter"/>
</dbReference>
<dbReference type="PANTHER" id="PTHR30055">
    <property type="entry name" value="HTH-TYPE TRANSCRIPTIONAL REGULATOR RUTR"/>
    <property type="match status" value="1"/>
</dbReference>
<keyword evidence="7" id="KW-1185">Reference proteome</keyword>
<dbReference type="InterPro" id="IPR001647">
    <property type="entry name" value="HTH_TetR"/>
</dbReference>
<evidence type="ECO:0000256" key="4">
    <source>
        <dbReference type="PROSITE-ProRule" id="PRU00335"/>
    </source>
</evidence>
<dbReference type="SUPFAM" id="SSF46689">
    <property type="entry name" value="Homeodomain-like"/>
    <property type="match status" value="1"/>
</dbReference>
<gene>
    <name evidence="6" type="ORF">BN1012_Phect559</name>
</gene>
<protein>
    <submittedName>
        <fullName evidence="6">Transcriptional regulator, TetR family</fullName>
    </submittedName>
</protein>